<keyword evidence="2" id="KW-0812">Transmembrane</keyword>
<dbReference type="VEuPathDB" id="FungiDB:SCHCODRAFT_02629932"/>
<dbReference type="RefSeq" id="XP_003031218.1">
    <property type="nucleotide sequence ID" value="XM_003031172.1"/>
</dbReference>
<dbReference type="Proteomes" id="UP000007431">
    <property type="component" value="Unassembled WGS sequence"/>
</dbReference>
<dbReference type="HOGENOM" id="CLU_036093_2_1_1"/>
<dbReference type="EMBL" id="GL377307">
    <property type="protein sequence ID" value="EFI96315.1"/>
    <property type="molecule type" value="Genomic_DNA"/>
</dbReference>
<feature type="signal peptide" evidence="3">
    <location>
        <begin position="1"/>
        <end position="22"/>
    </location>
</feature>
<feature type="region of interest" description="Disordered" evidence="1">
    <location>
        <begin position="301"/>
        <end position="343"/>
    </location>
</feature>
<protein>
    <recommendedName>
        <fullName evidence="6">Macrofage activating glycoprotein</fullName>
    </recommendedName>
</protein>
<feature type="chain" id="PRO_5003120591" description="Macrofage activating glycoprotein" evidence="3">
    <location>
        <begin position="23"/>
        <end position="365"/>
    </location>
</feature>
<keyword evidence="3" id="KW-0732">Signal</keyword>
<evidence type="ECO:0000256" key="3">
    <source>
        <dbReference type="SAM" id="SignalP"/>
    </source>
</evidence>
<feature type="compositionally biased region" description="Low complexity" evidence="1">
    <location>
        <begin position="325"/>
        <end position="343"/>
    </location>
</feature>
<feature type="compositionally biased region" description="Low complexity" evidence="1">
    <location>
        <begin position="301"/>
        <end position="315"/>
    </location>
</feature>
<evidence type="ECO:0000256" key="2">
    <source>
        <dbReference type="SAM" id="Phobius"/>
    </source>
</evidence>
<dbReference type="KEGG" id="scm:SCHCO_02629932"/>
<dbReference type="GeneID" id="9588985"/>
<name>D8Q6W8_SCHCM</name>
<evidence type="ECO:0000313" key="4">
    <source>
        <dbReference type="EMBL" id="EFI96315.1"/>
    </source>
</evidence>
<accession>D8Q6W8</accession>
<dbReference type="OrthoDB" id="2564904at2759"/>
<dbReference type="eggNOG" id="ENOG502R3Y3">
    <property type="taxonomic scope" value="Eukaryota"/>
</dbReference>
<reference evidence="4 5" key="1">
    <citation type="journal article" date="2010" name="Nat. Biotechnol.">
        <title>Genome sequence of the model mushroom Schizophyllum commune.</title>
        <authorList>
            <person name="Ohm R.A."/>
            <person name="de Jong J.F."/>
            <person name="Lugones L.G."/>
            <person name="Aerts A."/>
            <person name="Kothe E."/>
            <person name="Stajich J.E."/>
            <person name="de Vries R.P."/>
            <person name="Record E."/>
            <person name="Levasseur A."/>
            <person name="Baker S.E."/>
            <person name="Bartholomew K.A."/>
            <person name="Coutinho P.M."/>
            <person name="Erdmann S."/>
            <person name="Fowler T.J."/>
            <person name="Gathman A.C."/>
            <person name="Lombard V."/>
            <person name="Henrissat B."/>
            <person name="Knabe N."/>
            <person name="Kuees U."/>
            <person name="Lilly W.W."/>
            <person name="Lindquist E."/>
            <person name="Lucas S."/>
            <person name="Magnuson J.K."/>
            <person name="Piumi F."/>
            <person name="Raudaskoski M."/>
            <person name="Salamov A."/>
            <person name="Schmutz J."/>
            <person name="Schwarze F.W.M.R."/>
            <person name="vanKuyk P.A."/>
            <person name="Horton J.S."/>
            <person name="Grigoriev I.V."/>
            <person name="Woesten H.A.B."/>
        </authorList>
    </citation>
    <scope>NUCLEOTIDE SEQUENCE [LARGE SCALE GENOMIC DNA]</scope>
    <source>
        <strain evidence="5">H4-8 / FGSC 9210</strain>
    </source>
</reference>
<sequence length="365" mass="37982">MLGASSALLAAALLAQRGAAQGTNDPTATFPATPLAEKRFDYPDGIPYKSDEDNLIRGVQFGYNLCNSTTEGPESLCQTSFVNSVDDFCLWAPPEPNSVIGDTEGETVAWCTKPGRGTRLIPPDALKGVQFMKTSAYVQVVGFIDQTKINIAAGDYGGEMDPHGADLRGNPLGGLVYTQAFGDGSKWDQVVEWHNFMGSDMFCIKACDQTNEHAADFCQHIYDRIGCAYNAPNNAQNGTFESCEGDVQDYPGVYTDTNGQVSTYTQPPEGQEPVLTWTARTPASSNCQAYTSSELYSALGSGSSSSSSGSSSTRGGSSGSGSSGSGTNTGTAEGASSTDGNGASAMGAASMGGLLSIVFGVVMFA</sequence>
<proteinExistence type="predicted"/>
<keyword evidence="2" id="KW-1133">Transmembrane helix</keyword>
<feature type="transmembrane region" description="Helical" evidence="2">
    <location>
        <begin position="345"/>
        <end position="364"/>
    </location>
</feature>
<gene>
    <name evidence="4" type="ORF">SCHCODRAFT_257346</name>
</gene>
<dbReference type="InParanoid" id="D8Q6W8"/>
<evidence type="ECO:0000313" key="5">
    <source>
        <dbReference type="Proteomes" id="UP000007431"/>
    </source>
</evidence>
<dbReference type="STRING" id="578458.D8Q6W8"/>
<dbReference type="OMA" id="GPPEMAT"/>
<dbReference type="AlphaFoldDB" id="D8Q6W8"/>
<keyword evidence="5" id="KW-1185">Reference proteome</keyword>
<organism evidence="5">
    <name type="scientific">Schizophyllum commune (strain H4-8 / FGSC 9210)</name>
    <name type="common">Split gill fungus</name>
    <dbReference type="NCBI Taxonomy" id="578458"/>
    <lineage>
        <taxon>Eukaryota</taxon>
        <taxon>Fungi</taxon>
        <taxon>Dikarya</taxon>
        <taxon>Basidiomycota</taxon>
        <taxon>Agaricomycotina</taxon>
        <taxon>Agaricomycetes</taxon>
        <taxon>Agaricomycetidae</taxon>
        <taxon>Agaricales</taxon>
        <taxon>Schizophyllaceae</taxon>
        <taxon>Schizophyllum</taxon>
    </lineage>
</organism>
<evidence type="ECO:0008006" key="6">
    <source>
        <dbReference type="Google" id="ProtNLM"/>
    </source>
</evidence>
<evidence type="ECO:0000256" key="1">
    <source>
        <dbReference type="SAM" id="MobiDB-lite"/>
    </source>
</evidence>
<keyword evidence="2" id="KW-0472">Membrane</keyword>